<dbReference type="EMBL" id="PDUG01000015">
    <property type="protein sequence ID" value="PIC13145.1"/>
    <property type="molecule type" value="Genomic_DNA"/>
</dbReference>
<feature type="region of interest" description="Disordered" evidence="2">
    <location>
        <begin position="250"/>
        <end position="289"/>
    </location>
</feature>
<feature type="coiled-coil region" evidence="1">
    <location>
        <begin position="125"/>
        <end position="214"/>
    </location>
</feature>
<evidence type="ECO:0000313" key="3">
    <source>
        <dbReference type="EMBL" id="PIC13145.1"/>
    </source>
</evidence>
<evidence type="ECO:0000313" key="4">
    <source>
        <dbReference type="Proteomes" id="UP000230233"/>
    </source>
</evidence>
<comment type="caution">
    <text evidence="3">The sequence shown here is derived from an EMBL/GenBank/DDBJ whole genome shotgun (WGS) entry which is preliminary data.</text>
</comment>
<sequence>MEQANAAYGRLAEKLNASEEKSRKLKKKKLIEAKAEVERLRDAEAQRHQEQHDLRMELERLRDAEENRRKSMTPEDPSSESIFVDTQAIFCEYQAMTGLIAIRISSISRKQSMTKGKLQESAVSNNELEGKLKMMAAEKGRLHEENRTLETTVKTLQAGVTELQTSVEHLLDLAQKLREAKAEVERLRDAEAQRHQEEHDLRMELERLRAAEKNRRESMAPEDPSSESIFVDTQAIFCGYQAMTRLINPIGTGPSNSTPQGCRNWAPETSESEARDTKPTKLNPGRRSSIVNGKLASFWSGDN</sequence>
<keyword evidence="1" id="KW-0175">Coiled coil</keyword>
<keyword evidence="4" id="KW-1185">Reference proteome</keyword>
<dbReference type="Proteomes" id="UP000230233">
    <property type="component" value="Unassembled WGS sequence"/>
</dbReference>
<feature type="region of interest" description="Disordered" evidence="2">
    <location>
        <begin position="1"/>
        <end position="27"/>
    </location>
</feature>
<evidence type="ECO:0000256" key="2">
    <source>
        <dbReference type="SAM" id="MobiDB-lite"/>
    </source>
</evidence>
<name>A0A2G5SDI6_9PELO</name>
<organism evidence="3 4">
    <name type="scientific">Caenorhabditis nigoni</name>
    <dbReference type="NCBI Taxonomy" id="1611254"/>
    <lineage>
        <taxon>Eukaryota</taxon>
        <taxon>Metazoa</taxon>
        <taxon>Ecdysozoa</taxon>
        <taxon>Nematoda</taxon>
        <taxon>Chromadorea</taxon>
        <taxon>Rhabditida</taxon>
        <taxon>Rhabditina</taxon>
        <taxon>Rhabditomorpha</taxon>
        <taxon>Rhabditoidea</taxon>
        <taxon>Rhabditidae</taxon>
        <taxon>Peloderinae</taxon>
        <taxon>Caenorhabditis</taxon>
    </lineage>
</organism>
<gene>
    <name evidence="3" type="ORF">B9Z55_028001</name>
</gene>
<evidence type="ECO:0000256" key="1">
    <source>
        <dbReference type="SAM" id="Coils"/>
    </source>
</evidence>
<proteinExistence type="predicted"/>
<feature type="compositionally biased region" description="Basic and acidic residues" evidence="2">
    <location>
        <begin position="11"/>
        <end position="22"/>
    </location>
</feature>
<accession>A0A2G5SDI6</accession>
<protein>
    <submittedName>
        <fullName evidence="3">Uncharacterized protein</fullName>
    </submittedName>
</protein>
<dbReference type="AlphaFoldDB" id="A0A2G5SDI6"/>
<reference evidence="4" key="1">
    <citation type="submission" date="2017-10" db="EMBL/GenBank/DDBJ databases">
        <title>Rapid genome shrinkage in a self-fertile nematode reveals novel sperm competition proteins.</title>
        <authorList>
            <person name="Yin D."/>
            <person name="Schwarz E.M."/>
            <person name="Thomas C.G."/>
            <person name="Felde R.L."/>
            <person name="Korf I.F."/>
            <person name="Cutter A.D."/>
            <person name="Schartner C.M."/>
            <person name="Ralston E.J."/>
            <person name="Meyer B.J."/>
            <person name="Haag E.S."/>
        </authorList>
    </citation>
    <scope>NUCLEOTIDE SEQUENCE [LARGE SCALE GENOMIC DNA]</scope>
    <source>
        <strain evidence="4">JU1422</strain>
    </source>
</reference>